<evidence type="ECO:0000256" key="6">
    <source>
        <dbReference type="ARBA" id="ARBA00023136"/>
    </source>
</evidence>
<evidence type="ECO:0000256" key="7">
    <source>
        <dbReference type="ARBA" id="ARBA00023157"/>
    </source>
</evidence>
<dbReference type="Proteomes" id="UP000249799">
    <property type="component" value="Chromosome"/>
</dbReference>
<evidence type="ECO:0000256" key="12">
    <source>
        <dbReference type="SAM" id="MobiDB-lite"/>
    </source>
</evidence>
<feature type="compositionally biased region" description="Low complexity" evidence="12">
    <location>
        <begin position="90"/>
        <end position="100"/>
    </location>
</feature>
<comment type="catalytic activity">
    <reaction evidence="11">
        <text>L-seryl-[protein] + ATP = O-phospho-L-seryl-[protein] + ADP + H(+)</text>
        <dbReference type="Rhea" id="RHEA:17989"/>
        <dbReference type="Rhea" id="RHEA-COMP:9863"/>
        <dbReference type="Rhea" id="RHEA-COMP:11604"/>
        <dbReference type="ChEBI" id="CHEBI:15378"/>
        <dbReference type="ChEBI" id="CHEBI:29999"/>
        <dbReference type="ChEBI" id="CHEBI:30616"/>
        <dbReference type="ChEBI" id="CHEBI:83421"/>
        <dbReference type="ChEBI" id="CHEBI:456216"/>
        <dbReference type="EC" id="2.7.11.1"/>
    </reaction>
</comment>
<keyword evidence="9" id="KW-0325">Glycoprotein</keyword>
<dbReference type="SUPFAM" id="SSF50985">
    <property type="entry name" value="RCC1/BLIP-II"/>
    <property type="match status" value="1"/>
</dbReference>
<dbReference type="InterPro" id="IPR000408">
    <property type="entry name" value="Reg_chr_condens"/>
</dbReference>
<feature type="transmembrane region" description="Helical" evidence="13">
    <location>
        <begin position="38"/>
        <end position="61"/>
    </location>
</feature>
<comment type="subcellular location">
    <subcellularLocation>
        <location evidence="1">Membrane</location>
        <topology evidence="1">Single-pass type I membrane protein</topology>
    </subcellularLocation>
</comment>
<accession>A0A2Z4FI64</accession>
<evidence type="ECO:0000256" key="8">
    <source>
        <dbReference type="ARBA" id="ARBA00023170"/>
    </source>
</evidence>
<dbReference type="Gene3D" id="2.130.10.30">
    <property type="entry name" value="Regulator of chromosome condensation 1/beta-lactamase-inhibitor protein II"/>
    <property type="match status" value="1"/>
</dbReference>
<dbReference type="AlphaFoldDB" id="A0A2Z4FI64"/>
<feature type="region of interest" description="Disordered" evidence="12">
    <location>
        <begin position="78"/>
        <end position="106"/>
    </location>
</feature>
<proteinExistence type="predicted"/>
<keyword evidence="3 13" id="KW-0812">Transmembrane</keyword>
<keyword evidence="7" id="KW-1015">Disulfide bond</keyword>
<feature type="compositionally biased region" description="Acidic residues" evidence="12">
    <location>
        <begin position="78"/>
        <end position="89"/>
    </location>
</feature>
<evidence type="ECO:0000256" key="2">
    <source>
        <dbReference type="ARBA" id="ARBA00012513"/>
    </source>
</evidence>
<sequence>MFFACGSCVDSCVVFLAVSSRRNSVAYWSGHRVPNRRVVVVLLIKLISRALFVLLFSAMMLPGCALVDALSGNSSGADEDVISETDATSEDVSSVDVSSGDVDEPDSGWGGCAEDFYVVADEAEPAGARCAPCPDGTVNKDPYASECVVPLKSVSAGRDRGCGILRMTEAHYCWGNVSDPTPLSFDDSRKFHSIDIGEFGICGIREATRRVICEPNSLENVPLEVIGVRVESVSVGFNHACAIREEDSRVICWGNNDYGQRDEIPTETRFKSISAGDSHTCGIDEEGYVHCWGDLLGGEYSGEPTGNRYEIPPSDKFRAVSVGFSYACGILEADAKVKCWGVPQGGSNMSPPEIAATSLSVGRYHACATPTADDQGVVCWGDGGDDLVLNSPAGGEFRSVSVGFNLACAIREFDNKVSCWGSDYAGQVRDAP</sequence>
<name>A0A2Z4FI64_9DELT</name>
<dbReference type="EC" id="2.7.11.1" evidence="2"/>
<evidence type="ECO:0000256" key="11">
    <source>
        <dbReference type="ARBA" id="ARBA00048679"/>
    </source>
</evidence>
<keyword evidence="6 13" id="KW-0472">Membrane</keyword>
<evidence type="ECO:0000313" key="15">
    <source>
        <dbReference type="Proteomes" id="UP000249799"/>
    </source>
</evidence>
<keyword evidence="15" id="KW-1185">Reference proteome</keyword>
<keyword evidence="8" id="KW-0675">Receptor</keyword>
<evidence type="ECO:0000256" key="13">
    <source>
        <dbReference type="SAM" id="Phobius"/>
    </source>
</evidence>
<evidence type="ECO:0000256" key="4">
    <source>
        <dbReference type="ARBA" id="ARBA00022729"/>
    </source>
</evidence>
<evidence type="ECO:0000256" key="3">
    <source>
        <dbReference type="ARBA" id="ARBA00022692"/>
    </source>
</evidence>
<dbReference type="Pfam" id="PF13540">
    <property type="entry name" value="RCC1_2"/>
    <property type="match status" value="2"/>
</dbReference>
<dbReference type="KEGG" id="bsed:DN745_04970"/>
<keyword evidence="5 13" id="KW-1133">Transmembrane helix</keyword>
<dbReference type="PANTHER" id="PTHR47460:SF1">
    <property type="entry name" value="SERINE_THREONINE-PROTEIN KINASE-LIKE PROTEIN ACR4"/>
    <property type="match status" value="1"/>
</dbReference>
<evidence type="ECO:0000256" key="1">
    <source>
        <dbReference type="ARBA" id="ARBA00004479"/>
    </source>
</evidence>
<comment type="catalytic activity">
    <reaction evidence="10">
        <text>L-threonyl-[protein] + ATP = O-phospho-L-threonyl-[protein] + ADP + H(+)</text>
        <dbReference type="Rhea" id="RHEA:46608"/>
        <dbReference type="Rhea" id="RHEA-COMP:11060"/>
        <dbReference type="Rhea" id="RHEA-COMP:11605"/>
        <dbReference type="ChEBI" id="CHEBI:15378"/>
        <dbReference type="ChEBI" id="CHEBI:30013"/>
        <dbReference type="ChEBI" id="CHEBI:30616"/>
        <dbReference type="ChEBI" id="CHEBI:61977"/>
        <dbReference type="ChEBI" id="CHEBI:456216"/>
        <dbReference type="EC" id="2.7.11.1"/>
    </reaction>
</comment>
<dbReference type="GO" id="GO:0004674">
    <property type="term" value="F:protein serine/threonine kinase activity"/>
    <property type="evidence" value="ECO:0007669"/>
    <property type="project" value="UniProtKB-KW"/>
</dbReference>
<evidence type="ECO:0000256" key="10">
    <source>
        <dbReference type="ARBA" id="ARBA00047899"/>
    </source>
</evidence>
<dbReference type="PROSITE" id="PS50012">
    <property type="entry name" value="RCC1_3"/>
    <property type="match status" value="1"/>
</dbReference>
<gene>
    <name evidence="14" type="ORF">DN745_04970</name>
</gene>
<keyword evidence="4" id="KW-0732">Signal</keyword>
<organism evidence="14 15">
    <name type="scientific">Bradymonas sediminis</name>
    <dbReference type="NCBI Taxonomy" id="1548548"/>
    <lineage>
        <taxon>Bacteria</taxon>
        <taxon>Deltaproteobacteria</taxon>
        <taxon>Bradymonadales</taxon>
        <taxon>Bradymonadaceae</taxon>
        <taxon>Bradymonas</taxon>
    </lineage>
</organism>
<dbReference type="GO" id="GO:0016020">
    <property type="term" value="C:membrane"/>
    <property type="evidence" value="ECO:0007669"/>
    <property type="project" value="UniProtKB-SubCell"/>
</dbReference>
<dbReference type="PANTHER" id="PTHR47460">
    <property type="entry name" value="SERINE/THREONINE-PROTEIN KINASE-LIKE PROTEIN ACR4"/>
    <property type="match status" value="1"/>
</dbReference>
<evidence type="ECO:0000313" key="14">
    <source>
        <dbReference type="EMBL" id="AWV88721.1"/>
    </source>
</evidence>
<dbReference type="EMBL" id="CP030032">
    <property type="protein sequence ID" value="AWV88721.1"/>
    <property type="molecule type" value="Genomic_DNA"/>
</dbReference>
<evidence type="ECO:0000256" key="9">
    <source>
        <dbReference type="ARBA" id="ARBA00023180"/>
    </source>
</evidence>
<protein>
    <recommendedName>
        <fullName evidence="2">non-specific serine/threonine protein kinase</fullName>
        <ecNumber evidence="2">2.7.11.1</ecNumber>
    </recommendedName>
</protein>
<evidence type="ECO:0000256" key="5">
    <source>
        <dbReference type="ARBA" id="ARBA00022989"/>
    </source>
</evidence>
<reference evidence="14 15" key="1">
    <citation type="submission" date="2018-06" db="EMBL/GenBank/DDBJ databases">
        <title>Lujinxingia sediminis gen. nov. sp. nov., a new facultative anaerobic member of the class Deltaproteobacteria, and proposal of Lujinxingaceae fam. nov.</title>
        <authorList>
            <person name="Guo L.-Y."/>
            <person name="Li C.-M."/>
            <person name="Wang S."/>
            <person name="Du Z.-J."/>
        </authorList>
    </citation>
    <scope>NUCLEOTIDE SEQUENCE [LARGE SCALE GENOMIC DNA]</scope>
    <source>
        <strain evidence="14 15">FA350</strain>
    </source>
</reference>
<dbReference type="InterPro" id="IPR009091">
    <property type="entry name" value="RCC1/BLIP-II"/>
</dbReference>
<dbReference type="OrthoDB" id="9758365at2"/>